<name>A0A1L7V4K8_FUSPR</name>
<proteinExistence type="predicted"/>
<feature type="compositionally biased region" description="Polar residues" evidence="1">
    <location>
        <begin position="1335"/>
        <end position="1345"/>
    </location>
</feature>
<accession>A0A1L7V4K8</accession>
<evidence type="ECO:0000256" key="1">
    <source>
        <dbReference type="SAM" id="MobiDB-lite"/>
    </source>
</evidence>
<dbReference type="PANTHER" id="PTHR46082:SF11">
    <property type="entry name" value="AAA+ ATPASE DOMAIN-CONTAINING PROTEIN-RELATED"/>
    <property type="match status" value="1"/>
</dbReference>
<dbReference type="PANTHER" id="PTHR46082">
    <property type="entry name" value="ATP/GTP-BINDING PROTEIN-RELATED"/>
    <property type="match status" value="1"/>
</dbReference>
<sequence>MPNPEDYVVGLICGQQNEYIAVLCILDQKHDPLPLSRHDLSHYTTGRIGNLNVVITMPSESVLDSLGRLTVDMLRSFPNIILCLMVTTGGAVPRPDHDIRLGDVVVSTDGNNKPGVVQLDFRKTVSGTVQVERESAIHPPPLPGLNAAVSLASYHARNGNHIDEGIHDILDMNPRMRVRYQRPSPSTDRLFKPDATHDICCNEDGCSSDPSNYISRRDRRPEDDISEIHYGTIGLGNSILKNAIARNRLATEDRDILCLAAGTGPGIIMPFRLICGICSYCDSHKSREWQPYAAMAAAVYTRDLLLQISPQPIENQRRLADLMTGINLIEDNMLAIRHAVASGSDIEAENSAGAPTDDEPSSKWISHSVTSETDMTAPKSSISLHEMAQSGGRHEFDNGSTVPTSVDMGEQGKSQDATDNTSIYTSDIPESSKYMYDLAASFFEPSQIPESDSLERILKSLPDILRGFALRIGGEQETLGHFEIMKFLHQKRKDISQEFERYYLRDSDNIEQKSDAMPFGDKVASWQIEDAESCEEDPNPEPYVDDPVINDDINIDTSHFEPSKYHGLVKKSTAFQWFISRLHREANMTTSDASSMKTISTKIRDALYARTENRTISRLKGPPRCSMTYESDWKPLLFFTREEYTEIAEDALAGSIVLVRDGNNVQEALTCSDYVTRTWKFFGEDFLHLTKHVLRSNSGSKCSVTLFDQTKLTGWLDFQGNFKLEVSGTVEAIAEVGELYGWLTTALRSAHADKVVIAEPKIAIDIGNRSMAPVANLSIRYSDDALRPEGQCWMDLFRNPVVVHGFPVRRRGSNTKPGLEVTLPLLSALLRTQQIANFCGKVLLKGFCTILVPTEYDEEIVHWHVLFNEDGSRFSFSDPRVPAIANDFNLAKHLTSTGINNARHVVGWCAHALNFAGSKNITHVRKTQLGEPGRFFALDRFSVSGGKILTAGVSVAVGKKDKPARLGNTSDYHRQRAASSCSGFHRVTKRDDQTVIFNDDDIIEADSPYEGKMSARNVLRCQKNMDLKIYEKWNRPIEETVWDTPGGEGTGKTTIKRQIEWYHFADEVGRVYETLQMLHDIQTDASTTDGYKAKIKMSLRRHLVGWDFTDVVDGVGSIYLKEETLQDTGFGWVDLVRAIDAVTLFGKGFGQIIKPKDAGSTCAAWGEMPLGRDLLATTIPVIKDIMNSNGYGLGSEPCWKLFTDYYWHQPDHLFDVCNPGAKCRCDRVQVLLPEKTFHLRRKFRLNARSPSLDIQGDGAVIFGHSLVCPLTWTSTPGLPPTLEGQESGLENTTQVSSHSDSVLETDFSVPGSGSTPLTILPSGNSTPVLDGSASRGLNSQLSEQGTGERGTIGGIARKAREKLRVVASKGKEKLTWKGSER</sequence>
<dbReference type="GO" id="GO:0003824">
    <property type="term" value="F:catalytic activity"/>
    <property type="evidence" value="ECO:0007669"/>
    <property type="project" value="InterPro"/>
</dbReference>
<feature type="region of interest" description="Disordered" evidence="1">
    <location>
        <begin position="1277"/>
        <end position="1298"/>
    </location>
</feature>
<evidence type="ECO:0000313" key="3">
    <source>
        <dbReference type="Proteomes" id="UP000183971"/>
    </source>
</evidence>
<dbReference type="GO" id="GO:0009116">
    <property type="term" value="P:nucleoside metabolic process"/>
    <property type="evidence" value="ECO:0007669"/>
    <property type="project" value="InterPro"/>
</dbReference>
<feature type="compositionally biased region" description="Polar residues" evidence="1">
    <location>
        <begin position="1313"/>
        <end position="1327"/>
    </location>
</feature>
<comment type="caution">
    <text evidence="2">The sequence shown here is derived from an EMBL/GenBank/DDBJ whole genome shotgun (WGS) entry which is preliminary data.</text>
</comment>
<dbReference type="SUPFAM" id="SSF53167">
    <property type="entry name" value="Purine and uridine phosphorylases"/>
    <property type="match status" value="1"/>
</dbReference>
<feature type="compositionally biased region" description="Polar residues" evidence="1">
    <location>
        <begin position="1288"/>
        <end position="1298"/>
    </location>
</feature>
<keyword evidence="3" id="KW-1185">Reference proteome</keyword>
<dbReference type="InterPro" id="IPR053137">
    <property type="entry name" value="NLR-like"/>
</dbReference>
<dbReference type="InterPro" id="IPR035994">
    <property type="entry name" value="Nucleoside_phosphorylase_sf"/>
</dbReference>
<dbReference type="VEuPathDB" id="FungiDB:FPRO_00069"/>
<dbReference type="Proteomes" id="UP000183971">
    <property type="component" value="Unassembled WGS sequence"/>
</dbReference>
<dbReference type="EMBL" id="FJOF01000001">
    <property type="protein sequence ID" value="CZR35808.1"/>
    <property type="molecule type" value="Genomic_DNA"/>
</dbReference>
<reference evidence="3" key="1">
    <citation type="journal article" date="2016" name="Genome Biol. Evol.">
        <title>Comparative 'omics' of the Fusarium fujikuroi species complex highlights differences in genetic potential and metabolite synthesis.</title>
        <authorList>
            <person name="Niehaus E.-M."/>
            <person name="Muensterkoetter M."/>
            <person name="Proctor R.H."/>
            <person name="Brown D.W."/>
            <person name="Sharon A."/>
            <person name="Idan Y."/>
            <person name="Oren-Young L."/>
            <person name="Sieber C.M."/>
            <person name="Novak O."/>
            <person name="Pencik A."/>
            <person name="Tarkowska D."/>
            <person name="Hromadova K."/>
            <person name="Freeman S."/>
            <person name="Maymon M."/>
            <person name="Elazar M."/>
            <person name="Youssef S.A."/>
            <person name="El-Shabrawy E.S.M."/>
            <person name="Shalaby A.B.A."/>
            <person name="Houterman P."/>
            <person name="Brock N.L."/>
            <person name="Burkhardt I."/>
            <person name="Tsavkelova E.A."/>
            <person name="Dickschat J.S."/>
            <person name="Galuszka P."/>
            <person name="Gueldener U."/>
            <person name="Tudzynski B."/>
        </authorList>
    </citation>
    <scope>NUCLEOTIDE SEQUENCE [LARGE SCALE GENOMIC DNA]</scope>
    <source>
        <strain evidence="3">ET1</strain>
    </source>
</reference>
<feature type="compositionally biased region" description="Polar residues" evidence="1">
    <location>
        <begin position="363"/>
        <end position="379"/>
    </location>
</feature>
<protein>
    <recommendedName>
        <fullName evidence="4">Nucleoside phosphorylase domain-containing protein</fullName>
    </recommendedName>
</protein>
<dbReference type="GeneID" id="42044959"/>
<feature type="region of interest" description="Disordered" evidence="1">
    <location>
        <begin position="1313"/>
        <end position="1355"/>
    </location>
</feature>
<dbReference type="Gene3D" id="3.40.50.1580">
    <property type="entry name" value="Nucleoside phosphorylase domain"/>
    <property type="match status" value="1"/>
</dbReference>
<dbReference type="RefSeq" id="XP_031076401.1">
    <property type="nucleotide sequence ID" value="XM_031225801.1"/>
</dbReference>
<feature type="region of interest" description="Disordered" evidence="1">
    <location>
        <begin position="347"/>
        <end position="379"/>
    </location>
</feature>
<evidence type="ECO:0008006" key="4">
    <source>
        <dbReference type="Google" id="ProtNLM"/>
    </source>
</evidence>
<gene>
    <name evidence="2" type="ORF">FPRO_00069</name>
</gene>
<evidence type="ECO:0000313" key="2">
    <source>
        <dbReference type="EMBL" id="CZR35808.1"/>
    </source>
</evidence>
<organism evidence="2 3">
    <name type="scientific">Fusarium proliferatum (strain ET1)</name>
    <name type="common">Orchid endophyte fungus</name>
    <dbReference type="NCBI Taxonomy" id="1227346"/>
    <lineage>
        <taxon>Eukaryota</taxon>
        <taxon>Fungi</taxon>
        <taxon>Dikarya</taxon>
        <taxon>Ascomycota</taxon>
        <taxon>Pezizomycotina</taxon>
        <taxon>Sordariomycetes</taxon>
        <taxon>Hypocreomycetidae</taxon>
        <taxon>Hypocreales</taxon>
        <taxon>Nectriaceae</taxon>
        <taxon>Fusarium</taxon>
        <taxon>Fusarium fujikuroi species complex</taxon>
    </lineage>
</organism>